<evidence type="ECO:0000256" key="1">
    <source>
        <dbReference type="SAM" id="MobiDB-lite"/>
    </source>
</evidence>
<dbReference type="InterPro" id="IPR021327">
    <property type="entry name" value="DUF2934"/>
</dbReference>
<evidence type="ECO:0000313" key="3">
    <source>
        <dbReference type="Proteomes" id="UP000294547"/>
    </source>
</evidence>
<comment type="caution">
    <text evidence="2">The sequence shown here is derived from an EMBL/GenBank/DDBJ whole genome shotgun (WGS) entry which is preliminary data.</text>
</comment>
<accession>A0A4R6R9W4</accession>
<dbReference type="Pfam" id="PF11154">
    <property type="entry name" value="DUF2934"/>
    <property type="match status" value="1"/>
</dbReference>
<feature type="region of interest" description="Disordered" evidence="1">
    <location>
        <begin position="63"/>
        <end position="151"/>
    </location>
</feature>
<feature type="compositionally biased region" description="Low complexity" evidence="1">
    <location>
        <begin position="108"/>
        <end position="133"/>
    </location>
</feature>
<name>A0A4R6R9W4_9HYPH</name>
<dbReference type="EMBL" id="SNXY01000010">
    <property type="protein sequence ID" value="TDP82407.1"/>
    <property type="molecule type" value="Genomic_DNA"/>
</dbReference>
<keyword evidence="3" id="KW-1185">Reference proteome</keyword>
<evidence type="ECO:0000313" key="2">
    <source>
        <dbReference type="EMBL" id="TDP82407.1"/>
    </source>
</evidence>
<organism evidence="2 3">
    <name type="scientific">Oharaeibacter diazotrophicus</name>
    <dbReference type="NCBI Taxonomy" id="1920512"/>
    <lineage>
        <taxon>Bacteria</taxon>
        <taxon>Pseudomonadati</taxon>
        <taxon>Pseudomonadota</taxon>
        <taxon>Alphaproteobacteria</taxon>
        <taxon>Hyphomicrobiales</taxon>
        <taxon>Pleomorphomonadaceae</taxon>
        <taxon>Oharaeibacter</taxon>
    </lineage>
</organism>
<protein>
    <submittedName>
        <fullName evidence="2">DUF2934 family protein</fullName>
    </submittedName>
</protein>
<proteinExistence type="predicted"/>
<dbReference type="AlphaFoldDB" id="A0A4R6R9W4"/>
<sequence>MLDDEERIRRKAYELWLAEGRPEGRQEFHWAEAREIVALEDAGGPPTVPVTDDVAEPAIAVENQGEFPGLADQGEERTGPDLAVAAETADVEPLAVDKPARKPRARKTAAAGEGAEAPAAPKRTRAAKAVADPDAPKPARRTRRPAAEPAG</sequence>
<dbReference type="Proteomes" id="UP000294547">
    <property type="component" value="Unassembled WGS sequence"/>
</dbReference>
<reference evidence="2 3" key="1">
    <citation type="submission" date="2019-03" db="EMBL/GenBank/DDBJ databases">
        <title>Genomic Encyclopedia of Type Strains, Phase IV (KMG-IV): sequencing the most valuable type-strain genomes for metagenomic binning, comparative biology and taxonomic classification.</title>
        <authorList>
            <person name="Goeker M."/>
        </authorList>
    </citation>
    <scope>NUCLEOTIDE SEQUENCE [LARGE SCALE GENOMIC DNA]</scope>
    <source>
        <strain evidence="2 3">DSM 102969</strain>
    </source>
</reference>
<gene>
    <name evidence="2" type="ORF">EDD54_3674</name>
</gene>
<dbReference type="RefSeq" id="WP_126539401.1">
    <property type="nucleotide sequence ID" value="NZ_BSPM01000007.1"/>
</dbReference>
<dbReference type="OrthoDB" id="9811127at2"/>